<reference evidence="2" key="1">
    <citation type="journal article" date="2023" name="G3 (Bethesda)">
        <title>Genome assembly and association tests identify interacting loci associated with vigor, precocity, and sex in interspecific pistachio rootstocks.</title>
        <authorList>
            <person name="Palmer W."/>
            <person name="Jacygrad E."/>
            <person name="Sagayaradj S."/>
            <person name="Cavanaugh K."/>
            <person name="Han R."/>
            <person name="Bertier L."/>
            <person name="Beede B."/>
            <person name="Kafkas S."/>
            <person name="Golino D."/>
            <person name="Preece J."/>
            <person name="Michelmore R."/>
        </authorList>
    </citation>
    <scope>NUCLEOTIDE SEQUENCE [LARGE SCALE GENOMIC DNA]</scope>
</reference>
<evidence type="ECO:0000313" key="1">
    <source>
        <dbReference type="EMBL" id="KAJ0082944.1"/>
    </source>
</evidence>
<proteinExistence type="predicted"/>
<keyword evidence="2" id="KW-1185">Reference proteome</keyword>
<comment type="caution">
    <text evidence="1">The sequence shown here is derived from an EMBL/GenBank/DDBJ whole genome shotgun (WGS) entry which is preliminary data.</text>
</comment>
<evidence type="ECO:0000313" key="2">
    <source>
        <dbReference type="Proteomes" id="UP001164250"/>
    </source>
</evidence>
<name>A0ACC1A6J6_9ROSI</name>
<dbReference type="Proteomes" id="UP001164250">
    <property type="component" value="Chromosome 12"/>
</dbReference>
<dbReference type="EMBL" id="CM047908">
    <property type="protein sequence ID" value="KAJ0082944.1"/>
    <property type="molecule type" value="Genomic_DNA"/>
</dbReference>
<protein>
    <submittedName>
        <fullName evidence="1">Uncharacterized protein</fullName>
    </submittedName>
</protein>
<gene>
    <name evidence="1" type="ORF">Patl1_11657</name>
</gene>
<accession>A0ACC1A6J6</accession>
<sequence>MLRLPVIPTEIFPIRVAKGERLTCQGRYDKVRVELQGTEFYLTLFSLPLSSLDLVFSIQWLEMLGSVHAAMPKQHKWVVKLMGYDYEIIYRPGHENSTADTLSRKSSSPVLHHLHVPEVTIWDEIKKAYEGYSYVQSLARMAKTQ</sequence>
<organism evidence="1 2">
    <name type="scientific">Pistacia atlantica</name>
    <dbReference type="NCBI Taxonomy" id="434234"/>
    <lineage>
        <taxon>Eukaryota</taxon>
        <taxon>Viridiplantae</taxon>
        <taxon>Streptophyta</taxon>
        <taxon>Embryophyta</taxon>
        <taxon>Tracheophyta</taxon>
        <taxon>Spermatophyta</taxon>
        <taxon>Magnoliopsida</taxon>
        <taxon>eudicotyledons</taxon>
        <taxon>Gunneridae</taxon>
        <taxon>Pentapetalae</taxon>
        <taxon>rosids</taxon>
        <taxon>malvids</taxon>
        <taxon>Sapindales</taxon>
        <taxon>Anacardiaceae</taxon>
        <taxon>Pistacia</taxon>
    </lineage>
</organism>